<dbReference type="EMBL" id="JACATZ010000001">
    <property type="protein sequence ID" value="NWJ46155.1"/>
    <property type="molecule type" value="Genomic_DNA"/>
</dbReference>
<dbReference type="PANTHER" id="PTHR40274:SF3">
    <property type="entry name" value="VIRGINIAMYCIN B LYASE"/>
    <property type="match status" value="1"/>
</dbReference>
<dbReference type="InterPro" id="IPR015943">
    <property type="entry name" value="WD40/YVTN_repeat-like_dom_sf"/>
</dbReference>
<dbReference type="PANTHER" id="PTHR40274">
    <property type="entry name" value="VIRGINIAMYCIN B LYASE"/>
    <property type="match status" value="1"/>
</dbReference>
<keyword evidence="4" id="KW-1185">Reference proteome</keyword>
<evidence type="ECO:0000313" key="4">
    <source>
        <dbReference type="Proteomes" id="UP001431572"/>
    </source>
</evidence>
<evidence type="ECO:0008006" key="5">
    <source>
        <dbReference type="Google" id="ProtNLM"/>
    </source>
</evidence>
<dbReference type="Proteomes" id="UP001431572">
    <property type="component" value="Chromosome 1"/>
</dbReference>
<accession>A0A8T7M3K2</accession>
<organism evidence="1 3">
    <name type="scientific">Candidatus Chlorohelix allophototropha</name>
    <dbReference type="NCBI Taxonomy" id="3003348"/>
    <lineage>
        <taxon>Bacteria</taxon>
        <taxon>Bacillati</taxon>
        <taxon>Chloroflexota</taxon>
        <taxon>Chloroflexia</taxon>
        <taxon>Candidatus Chloroheliales</taxon>
        <taxon>Candidatus Chloroheliaceae</taxon>
        <taxon>Candidatus Chlorohelix</taxon>
    </lineage>
</organism>
<dbReference type="Gene3D" id="2.130.10.10">
    <property type="entry name" value="YVTN repeat-like/Quinoprotein amine dehydrogenase"/>
    <property type="match status" value="2"/>
</dbReference>
<dbReference type="SUPFAM" id="SSF63829">
    <property type="entry name" value="Calcium-dependent phosphotriesterase"/>
    <property type="match status" value="2"/>
</dbReference>
<dbReference type="Proteomes" id="UP000521676">
    <property type="component" value="Unassembled WGS sequence"/>
</dbReference>
<sequence>MAMQSSKSLSQRNALAIGTVLLLLLTALMACFATLRTARAESLYTITEYDVPTAVSGSETITQGPDGAMWFAVCDDNKVVRITNSGVITEYDMPAGSCPDAITAGPDGNIWLVEYDANKIAKMSTAGVVLAEYDIPTSGANVYAITAGPDGALWFTEHEANKIGRITTSGAFSEYNVPSSGALPYGITKGPDGALWFGEYDYSKIGRITTSGDITEYPLPSGSYAIFLVTGPDGNIWYSDYYYGVAKVNPYTHEVTKYDIPDVDSDTFGQITVGADGNLWFPDYYGNKIWSITTAGVLNSYDIPTKKFSPWGMAAGSDGYIWFPSYNSGKVDKMRVAEAIPTTAEIVPTLSLTPDHVAGISADTRLNLSIKLKNFGPGGAGFVSFEVPIEPTILLDYANFGNSGMWVTKVTPTSVRVELRQLDNGSSVSGSLVLKPNPDNLPTAGTELSFRIQVTYADEVRGEQATSNKVSVIFGESNLDVNEDTIQTLTPATAKAGDKVAVNAELFIPNEKVVLWYTGPDEKSADLGYVWADENGKISASFDTTGLASGSYSFVAHGLKSEVRACTIVTVS</sequence>
<dbReference type="AlphaFoldDB" id="A0A8T7M3K2"/>
<dbReference type="RefSeq" id="WP_341467417.1">
    <property type="nucleotide sequence ID" value="NZ_CP128399.1"/>
</dbReference>
<dbReference type="EMBL" id="CP128399">
    <property type="protein sequence ID" value="WJW65533.1"/>
    <property type="molecule type" value="Genomic_DNA"/>
</dbReference>
<dbReference type="Pfam" id="PF24684">
    <property type="entry name" value="Vgb_lyase"/>
    <property type="match status" value="1"/>
</dbReference>
<evidence type="ECO:0000313" key="2">
    <source>
        <dbReference type="EMBL" id="WJW65533.1"/>
    </source>
</evidence>
<reference evidence="1 3" key="1">
    <citation type="submission" date="2020-06" db="EMBL/GenBank/DDBJ databases">
        <title>Anoxygenic phototrophic Chloroflexota member uses a Type I reaction center.</title>
        <authorList>
            <person name="Tsuji J.M."/>
            <person name="Shaw N.A."/>
            <person name="Nagashima S."/>
            <person name="Venkiteswaran J."/>
            <person name="Schiff S.L."/>
            <person name="Hanada S."/>
            <person name="Tank M."/>
            <person name="Neufeld J.D."/>
        </authorList>
    </citation>
    <scope>NUCLEOTIDE SEQUENCE [LARGE SCALE GENOMIC DNA]</scope>
    <source>
        <strain evidence="1">L227-S17</strain>
    </source>
</reference>
<dbReference type="InterPro" id="IPR051344">
    <property type="entry name" value="Vgb"/>
</dbReference>
<protein>
    <recommendedName>
        <fullName evidence="5">Virginiamycin B lyase</fullName>
    </recommendedName>
</protein>
<dbReference type="PROSITE" id="PS51257">
    <property type="entry name" value="PROKAR_LIPOPROTEIN"/>
    <property type="match status" value="1"/>
</dbReference>
<name>A0A8T7M3K2_9CHLR</name>
<proteinExistence type="predicted"/>
<evidence type="ECO:0000313" key="3">
    <source>
        <dbReference type="Proteomes" id="UP000521676"/>
    </source>
</evidence>
<reference evidence="2" key="2">
    <citation type="journal article" date="2024" name="Nature">
        <title>Anoxygenic phototroph of the Chloroflexota uses a type I reaction centre.</title>
        <authorList>
            <person name="Tsuji J.M."/>
            <person name="Shaw N.A."/>
            <person name="Nagashima S."/>
            <person name="Venkiteswaran J.J."/>
            <person name="Schiff S.L."/>
            <person name="Watanabe T."/>
            <person name="Fukui M."/>
            <person name="Hanada S."/>
            <person name="Tank M."/>
            <person name="Neufeld J.D."/>
        </authorList>
    </citation>
    <scope>NUCLEOTIDE SEQUENCE</scope>
    <source>
        <strain evidence="2">L227-S17</strain>
    </source>
</reference>
<gene>
    <name evidence="1" type="ORF">HXX08_09775</name>
    <name evidence="2" type="ORF">OZ401_001299</name>
</gene>
<evidence type="ECO:0000313" key="1">
    <source>
        <dbReference type="EMBL" id="NWJ46155.1"/>
    </source>
</evidence>